<organism evidence="1 2">
    <name type="scientific">Vigna unguiculata</name>
    <name type="common">Cowpea</name>
    <dbReference type="NCBI Taxonomy" id="3917"/>
    <lineage>
        <taxon>Eukaryota</taxon>
        <taxon>Viridiplantae</taxon>
        <taxon>Streptophyta</taxon>
        <taxon>Embryophyta</taxon>
        <taxon>Tracheophyta</taxon>
        <taxon>Spermatophyta</taxon>
        <taxon>Magnoliopsida</taxon>
        <taxon>eudicotyledons</taxon>
        <taxon>Gunneridae</taxon>
        <taxon>Pentapetalae</taxon>
        <taxon>rosids</taxon>
        <taxon>fabids</taxon>
        <taxon>Fabales</taxon>
        <taxon>Fabaceae</taxon>
        <taxon>Papilionoideae</taxon>
        <taxon>50 kb inversion clade</taxon>
        <taxon>NPAAA clade</taxon>
        <taxon>indigoferoid/millettioid clade</taxon>
        <taxon>Phaseoleae</taxon>
        <taxon>Vigna</taxon>
    </lineage>
</organism>
<dbReference type="Proteomes" id="UP000501690">
    <property type="component" value="Linkage Group LG10"/>
</dbReference>
<keyword evidence="2" id="KW-1185">Reference proteome</keyword>
<proteinExistence type="predicted"/>
<evidence type="ECO:0000313" key="1">
    <source>
        <dbReference type="EMBL" id="QCE09965.1"/>
    </source>
</evidence>
<evidence type="ECO:0000313" key="2">
    <source>
        <dbReference type="Proteomes" id="UP000501690"/>
    </source>
</evidence>
<name>A0A4D6NCV1_VIGUN</name>
<accession>A0A4D6NCV1</accession>
<dbReference type="EMBL" id="CP039354">
    <property type="protein sequence ID" value="QCE09965.1"/>
    <property type="molecule type" value="Genomic_DNA"/>
</dbReference>
<reference evidence="1 2" key="1">
    <citation type="submission" date="2019-04" db="EMBL/GenBank/DDBJ databases">
        <title>An improved genome assembly and genetic linkage map for asparagus bean, Vigna unguiculata ssp. sesquipedialis.</title>
        <authorList>
            <person name="Xia Q."/>
            <person name="Zhang R."/>
            <person name="Dong Y."/>
        </authorList>
    </citation>
    <scope>NUCLEOTIDE SEQUENCE [LARGE SCALE GENOMIC DNA]</scope>
    <source>
        <tissue evidence="1">Leaf</tissue>
    </source>
</reference>
<gene>
    <name evidence="1" type="ORF">DEO72_LG10g1188</name>
</gene>
<sequence>MFLDPSEIFYQDELKLDEIVELYDPIITKLKVFVDTNDVGSIVFFGLIFSPEGIKMVYDRDTVVGLNTEDGVVVDLVVGDELHNSEDGLVKNLTHYDVRTSSLYLNSNFAGQFLDKGRKRYMLTNETTIYWPYVIR</sequence>
<protein>
    <submittedName>
        <fullName evidence="1">Uncharacterized protein</fullName>
    </submittedName>
</protein>
<dbReference type="AlphaFoldDB" id="A0A4D6NCV1"/>